<dbReference type="InterPro" id="IPR002656">
    <property type="entry name" value="Acyl_transf_3_dom"/>
</dbReference>
<organism evidence="4 5">
    <name type="scientific">Mycolicibacterium diernhoferi</name>
    <dbReference type="NCBI Taxonomy" id="1801"/>
    <lineage>
        <taxon>Bacteria</taxon>
        <taxon>Bacillati</taxon>
        <taxon>Actinomycetota</taxon>
        <taxon>Actinomycetes</taxon>
        <taxon>Mycobacteriales</taxon>
        <taxon>Mycobacteriaceae</taxon>
        <taxon>Mycolicibacterium</taxon>
    </lineage>
</organism>
<evidence type="ECO:0000259" key="3">
    <source>
        <dbReference type="Pfam" id="PF01757"/>
    </source>
</evidence>
<evidence type="ECO:0000313" key="4">
    <source>
        <dbReference type="EMBL" id="PEG52822.1"/>
    </source>
</evidence>
<dbReference type="PANTHER" id="PTHR23028:SF53">
    <property type="entry name" value="ACYL_TRANSF_3 DOMAIN-CONTAINING PROTEIN"/>
    <property type="match status" value="1"/>
</dbReference>
<dbReference type="Pfam" id="PF01757">
    <property type="entry name" value="Acyl_transf_3"/>
    <property type="match status" value="1"/>
</dbReference>
<feature type="compositionally biased region" description="Polar residues" evidence="1">
    <location>
        <begin position="7"/>
        <end position="21"/>
    </location>
</feature>
<feature type="transmembrane region" description="Helical" evidence="2">
    <location>
        <begin position="64"/>
        <end position="85"/>
    </location>
</feature>
<feature type="transmembrane region" description="Helical" evidence="2">
    <location>
        <begin position="326"/>
        <end position="348"/>
    </location>
</feature>
<proteinExistence type="predicted"/>
<dbReference type="AlphaFoldDB" id="A0A2A7NQK6"/>
<dbReference type="GO" id="GO:0009103">
    <property type="term" value="P:lipopolysaccharide biosynthetic process"/>
    <property type="evidence" value="ECO:0007669"/>
    <property type="project" value="TreeGrafter"/>
</dbReference>
<feature type="region of interest" description="Disordered" evidence="1">
    <location>
        <begin position="1"/>
        <end position="29"/>
    </location>
</feature>
<feature type="transmembrane region" description="Helical" evidence="2">
    <location>
        <begin position="31"/>
        <end position="52"/>
    </location>
</feature>
<evidence type="ECO:0000313" key="5">
    <source>
        <dbReference type="Proteomes" id="UP000220340"/>
    </source>
</evidence>
<feature type="transmembrane region" description="Helical" evidence="2">
    <location>
        <begin position="201"/>
        <end position="220"/>
    </location>
</feature>
<feature type="transmembrane region" description="Helical" evidence="2">
    <location>
        <begin position="112"/>
        <end position="129"/>
    </location>
</feature>
<evidence type="ECO:0000256" key="2">
    <source>
        <dbReference type="SAM" id="Phobius"/>
    </source>
</evidence>
<dbReference type="InterPro" id="IPR050879">
    <property type="entry name" value="Acyltransferase_3"/>
</dbReference>
<protein>
    <submittedName>
        <fullName evidence="4">Acyltransferase</fullName>
    </submittedName>
</protein>
<feature type="transmembrane region" description="Helical" evidence="2">
    <location>
        <begin position="295"/>
        <end position="314"/>
    </location>
</feature>
<comment type="caution">
    <text evidence="4">The sequence shown here is derived from an EMBL/GenBank/DDBJ whole genome shotgun (WGS) entry which is preliminary data.</text>
</comment>
<feature type="transmembrane region" description="Helical" evidence="2">
    <location>
        <begin position="262"/>
        <end position="283"/>
    </location>
</feature>
<keyword evidence="4" id="KW-0012">Acyltransferase</keyword>
<dbReference type="PANTHER" id="PTHR23028">
    <property type="entry name" value="ACETYLTRANSFERASE"/>
    <property type="match status" value="1"/>
</dbReference>
<name>A0A2A7NQK6_9MYCO</name>
<evidence type="ECO:0000256" key="1">
    <source>
        <dbReference type="SAM" id="MobiDB-lite"/>
    </source>
</evidence>
<dbReference type="Proteomes" id="UP000220340">
    <property type="component" value="Unassembled WGS sequence"/>
</dbReference>
<sequence length="399" mass="43416">MRATGGSPVTGSPDSGVSTGTRTDRPTSSRVASLTGLRALAALLIVATHAAFGTGQLSDGYLGAVYARLEVGVPVFFVLSGYLLFRPWVLSAERGTPGPSVRRYARRRIRRIAPAYVITVLTAFAIYHFRDAGPNPGHSWLGLLQHLTLTQIYPPSYFAVMHQGLTQMWSLAVEVAFYAVLPLLAGLLLTVLCGRRWRPTLLLTGLALLGAVTPLWLWFTQTTDLLPGSANIWLPAHLIYFVGGMTLAVLQVRGARCRPWLVLPLALAALLVVASPVAGNISGQDLAPWQPVVKTFLYAVFACALMAPLVLGDGGRYARLLGSRPVVWLGEISYEIFLLHVIVMEFAMSEVLRWPVFTGAMPVLFGVTVAMTIPAAWVLHRWTRVPGAERAERAERSRP</sequence>
<accession>A0A2A7NQK6</accession>
<reference evidence="4 5" key="1">
    <citation type="submission" date="2017-10" db="EMBL/GenBank/DDBJ databases">
        <title>The new phylogeny of genus Mycobacterium.</title>
        <authorList>
            <person name="Tortoli E."/>
            <person name="Trovato A."/>
            <person name="Cirillo D.M."/>
        </authorList>
    </citation>
    <scope>NUCLEOTIDE SEQUENCE [LARGE SCALE GENOMIC DNA]</scope>
    <source>
        <strain evidence="4 5">IP141170001</strain>
    </source>
</reference>
<keyword evidence="2" id="KW-0812">Transmembrane</keyword>
<dbReference type="GO" id="GO:0016747">
    <property type="term" value="F:acyltransferase activity, transferring groups other than amino-acyl groups"/>
    <property type="evidence" value="ECO:0007669"/>
    <property type="project" value="InterPro"/>
</dbReference>
<keyword evidence="4" id="KW-0808">Transferase</keyword>
<gene>
    <name evidence="4" type="ORF">CRI78_19495</name>
</gene>
<dbReference type="GO" id="GO:0016020">
    <property type="term" value="C:membrane"/>
    <property type="evidence" value="ECO:0007669"/>
    <property type="project" value="TreeGrafter"/>
</dbReference>
<keyword evidence="5" id="KW-1185">Reference proteome</keyword>
<dbReference type="EMBL" id="PDCR01000026">
    <property type="protein sequence ID" value="PEG52822.1"/>
    <property type="molecule type" value="Genomic_DNA"/>
</dbReference>
<feature type="transmembrane region" description="Helical" evidence="2">
    <location>
        <begin position="175"/>
        <end position="194"/>
    </location>
</feature>
<dbReference type="OrthoDB" id="5242306at2"/>
<feature type="transmembrane region" description="Helical" evidence="2">
    <location>
        <begin position="232"/>
        <end position="250"/>
    </location>
</feature>
<dbReference type="RefSeq" id="WP_079244117.1">
    <property type="nucleotide sequence ID" value="NZ_BAAATC010000004.1"/>
</dbReference>
<keyword evidence="2" id="KW-0472">Membrane</keyword>
<keyword evidence="2" id="KW-1133">Transmembrane helix</keyword>
<feature type="transmembrane region" description="Helical" evidence="2">
    <location>
        <begin position="354"/>
        <end position="379"/>
    </location>
</feature>
<feature type="domain" description="Acyltransferase 3" evidence="3">
    <location>
        <begin position="32"/>
        <end position="380"/>
    </location>
</feature>